<evidence type="ECO:0000256" key="5">
    <source>
        <dbReference type="ARBA" id="ARBA00023125"/>
    </source>
</evidence>
<dbReference type="SMART" id="SM00906">
    <property type="entry name" value="Fungal_trans"/>
    <property type="match status" value="1"/>
</dbReference>
<dbReference type="InterPro" id="IPR001138">
    <property type="entry name" value="Zn2Cys6_DnaBD"/>
</dbReference>
<evidence type="ECO:0000313" key="10">
    <source>
        <dbReference type="EMBL" id="PHH67553.1"/>
    </source>
</evidence>
<dbReference type="Pfam" id="PF00172">
    <property type="entry name" value="Zn_clus"/>
    <property type="match status" value="1"/>
</dbReference>
<feature type="region of interest" description="Disordered" evidence="8">
    <location>
        <begin position="1"/>
        <end position="30"/>
    </location>
</feature>
<name>A0A2C5YIU7_9HYPO</name>
<dbReference type="EMBL" id="NJEU01001402">
    <property type="protein sequence ID" value="PHH67553.1"/>
    <property type="molecule type" value="Genomic_DNA"/>
</dbReference>
<dbReference type="PANTHER" id="PTHR47782">
    <property type="entry name" value="ZN(II)2CYS6 TRANSCRIPTION FACTOR (EUROFUNG)-RELATED"/>
    <property type="match status" value="1"/>
</dbReference>
<dbReference type="SMART" id="SM00066">
    <property type="entry name" value="GAL4"/>
    <property type="match status" value="1"/>
</dbReference>
<dbReference type="AlphaFoldDB" id="A0A2C5YIU7"/>
<dbReference type="OrthoDB" id="5416384at2759"/>
<dbReference type="InterPro" id="IPR052202">
    <property type="entry name" value="Yeast_MetPath_Reg"/>
</dbReference>
<evidence type="ECO:0000256" key="4">
    <source>
        <dbReference type="ARBA" id="ARBA00023015"/>
    </source>
</evidence>
<keyword evidence="11" id="KW-1185">Reference proteome</keyword>
<dbReference type="PROSITE" id="PS50048">
    <property type="entry name" value="ZN2_CY6_FUNGAL_2"/>
    <property type="match status" value="1"/>
</dbReference>
<evidence type="ECO:0000256" key="6">
    <source>
        <dbReference type="ARBA" id="ARBA00023163"/>
    </source>
</evidence>
<keyword evidence="6" id="KW-0804">Transcription</keyword>
<dbReference type="CDD" id="cd12148">
    <property type="entry name" value="fungal_TF_MHR"/>
    <property type="match status" value="1"/>
</dbReference>
<comment type="caution">
    <text evidence="10">The sequence shown here is derived from an EMBL/GenBank/DDBJ whole genome shotgun (WGS) entry which is preliminary data.</text>
</comment>
<organism evidence="10 11">
    <name type="scientific">Ophiocordyceps australis</name>
    <dbReference type="NCBI Taxonomy" id="1399860"/>
    <lineage>
        <taxon>Eukaryota</taxon>
        <taxon>Fungi</taxon>
        <taxon>Dikarya</taxon>
        <taxon>Ascomycota</taxon>
        <taxon>Pezizomycotina</taxon>
        <taxon>Sordariomycetes</taxon>
        <taxon>Hypocreomycetidae</taxon>
        <taxon>Hypocreales</taxon>
        <taxon>Ophiocordycipitaceae</taxon>
        <taxon>Ophiocordyceps</taxon>
    </lineage>
</organism>
<dbReference type="CDD" id="cd00067">
    <property type="entry name" value="GAL4"/>
    <property type="match status" value="1"/>
</dbReference>
<feature type="compositionally biased region" description="Pro residues" evidence="8">
    <location>
        <begin position="781"/>
        <end position="792"/>
    </location>
</feature>
<dbReference type="Pfam" id="PF04082">
    <property type="entry name" value="Fungal_trans"/>
    <property type="match status" value="1"/>
</dbReference>
<dbReference type="SUPFAM" id="SSF57701">
    <property type="entry name" value="Zn2/Cys6 DNA-binding domain"/>
    <property type="match status" value="1"/>
</dbReference>
<dbReference type="PANTHER" id="PTHR47782:SF8">
    <property type="entry name" value="ZN(II)2CYS6 TRANSCRIPTION FACTOR (EUROFUNG)"/>
    <property type="match status" value="1"/>
</dbReference>
<keyword evidence="5" id="KW-0238">DNA-binding</keyword>
<keyword evidence="3" id="KW-0862">Zinc</keyword>
<dbReference type="GO" id="GO:0005634">
    <property type="term" value="C:nucleus"/>
    <property type="evidence" value="ECO:0007669"/>
    <property type="project" value="UniProtKB-SubCell"/>
</dbReference>
<evidence type="ECO:0000256" key="2">
    <source>
        <dbReference type="ARBA" id="ARBA00022723"/>
    </source>
</evidence>
<keyword evidence="4" id="KW-0805">Transcription regulation</keyword>
<feature type="region of interest" description="Disordered" evidence="8">
    <location>
        <begin position="600"/>
        <end position="619"/>
    </location>
</feature>
<dbReference type="InterPro" id="IPR036864">
    <property type="entry name" value="Zn2-C6_fun-type_DNA-bd_sf"/>
</dbReference>
<feature type="compositionally biased region" description="Low complexity" evidence="8">
    <location>
        <begin position="602"/>
        <end position="619"/>
    </location>
</feature>
<dbReference type="GO" id="GO:0000981">
    <property type="term" value="F:DNA-binding transcription factor activity, RNA polymerase II-specific"/>
    <property type="evidence" value="ECO:0007669"/>
    <property type="project" value="InterPro"/>
</dbReference>
<dbReference type="GO" id="GO:0045944">
    <property type="term" value="P:positive regulation of transcription by RNA polymerase II"/>
    <property type="evidence" value="ECO:0007669"/>
    <property type="project" value="TreeGrafter"/>
</dbReference>
<evidence type="ECO:0000256" key="1">
    <source>
        <dbReference type="ARBA" id="ARBA00004123"/>
    </source>
</evidence>
<dbReference type="InterPro" id="IPR007219">
    <property type="entry name" value="XnlR_reg_dom"/>
</dbReference>
<feature type="domain" description="Zn(2)-C6 fungal-type" evidence="9">
    <location>
        <begin position="40"/>
        <end position="70"/>
    </location>
</feature>
<accession>A0A2C5YIU7</accession>
<dbReference type="PROSITE" id="PS00463">
    <property type="entry name" value="ZN2_CY6_FUNGAL_1"/>
    <property type="match status" value="1"/>
</dbReference>
<evidence type="ECO:0000259" key="9">
    <source>
        <dbReference type="PROSITE" id="PS50048"/>
    </source>
</evidence>
<evidence type="ECO:0000256" key="3">
    <source>
        <dbReference type="ARBA" id="ARBA00022833"/>
    </source>
</evidence>
<dbReference type="GO" id="GO:0043565">
    <property type="term" value="F:sequence-specific DNA binding"/>
    <property type="evidence" value="ECO:0007669"/>
    <property type="project" value="TreeGrafter"/>
</dbReference>
<gene>
    <name evidence="10" type="ORF">CDD82_1367</name>
</gene>
<evidence type="ECO:0000256" key="7">
    <source>
        <dbReference type="ARBA" id="ARBA00023242"/>
    </source>
</evidence>
<comment type="subcellular location">
    <subcellularLocation>
        <location evidence="1">Nucleus</location>
    </subcellularLocation>
</comment>
<keyword evidence="2" id="KW-0479">Metal-binding</keyword>
<evidence type="ECO:0000256" key="8">
    <source>
        <dbReference type="SAM" id="MobiDB-lite"/>
    </source>
</evidence>
<keyword evidence="7" id="KW-0539">Nucleus</keyword>
<evidence type="ECO:0000313" key="11">
    <source>
        <dbReference type="Proteomes" id="UP000224854"/>
    </source>
</evidence>
<dbReference type="Gene3D" id="4.10.240.10">
    <property type="entry name" value="Zn(2)-C6 fungal-type DNA-binding domain"/>
    <property type="match status" value="1"/>
</dbReference>
<dbReference type="GO" id="GO:0008270">
    <property type="term" value="F:zinc ion binding"/>
    <property type="evidence" value="ECO:0007669"/>
    <property type="project" value="InterPro"/>
</dbReference>
<sequence>MDPAHIFGSVPPRHAQPKAHRHHLSDDDSAGQRVAHTLTACCRCRQRKTRCDPTLPRCLPCERAGSTCEYLDTAKGKKINRYYVIKLQDKVKALEAELDLYTHDEPDHPPTNEDIMRPGGMILPKSSDETPRYLGPSSGIAMTRLLMEEAKRYTDSQRISELIPELRARSRARMQSIQMTGLNATRKKSYPLVSERPAESLPKRETADKLVEMYRQKAQTAWPVLHEKDFLQDVDDVYKGSSDAYKNFVVRMVIAISLQKLEVQYAGLADSYYVAAMRFAEAVIRPKDVKSLQCLILIAQYSLHTPTRTPVYYVIGLATRICQQEGLIGDKALTTSYVDAKTLDMRRRLAWTVAAFESNLSYHMGRPSGFATTNDGIAIDLFATVDDDHITPAGIQPGPVSDRKLVAIHIFKTRHLQAELRRVLYEKKRPEPKSDAHPWYAKFEHKLKQWLDEAPDSLQWFRAWFAASYHQMRIVLYRPSPQVPQPSARAAGMCFDSAAFVLQQARKQLDSGNASITWIFLLMLNTALNALLWATSFAEVRHSHPRDHVDELVNLSLLCLDRCAERWPGTANTSELYAIIAKACLQSYDARPATTKPVFSFASPPSTSDPQSSPDAASTMPYLNPPHFGFVFDSPPESINAFAFDPAFAAPPHPTFRSNSIFCNPATESSGRRFSYFPPDFMHANDAAPDDAVLSSLSISPDATLAQALAQTPAQQSQLPTPPESLAACGLSVTTSSTSLSPPGMLRQTPNLSDAPPDATMSVEPQHKFAPPQPAAAAPAFPNPRPPAPPPSSLASQPPHQRPLPASSAEWFSPPAPFISPYSFGGSVSGSFFNDAMPNTFAESPVTGLGLHHMSAGLDAMAPMSLHGRQGSLTHSQQLELMNALETEGVGDIDAFLNAGNEMVDATWY</sequence>
<dbReference type="GO" id="GO:0006351">
    <property type="term" value="P:DNA-templated transcription"/>
    <property type="evidence" value="ECO:0007669"/>
    <property type="project" value="InterPro"/>
</dbReference>
<protein>
    <recommendedName>
        <fullName evidence="9">Zn(2)-C6 fungal-type domain-containing protein</fullName>
    </recommendedName>
</protein>
<reference evidence="10 11" key="1">
    <citation type="submission" date="2017-06" db="EMBL/GenBank/DDBJ databases">
        <title>Ant-infecting Ophiocordyceps genomes reveal a high diversity of potential behavioral manipulation genes and a possible major role for enterotoxins.</title>
        <authorList>
            <person name="De Bekker C."/>
            <person name="Evans H.C."/>
            <person name="Brachmann A."/>
            <person name="Hughes D.P."/>
        </authorList>
    </citation>
    <scope>NUCLEOTIDE SEQUENCE [LARGE SCALE GENOMIC DNA]</scope>
    <source>
        <strain evidence="10 11">1348a</strain>
    </source>
</reference>
<feature type="region of interest" description="Disordered" evidence="8">
    <location>
        <begin position="733"/>
        <end position="809"/>
    </location>
</feature>
<proteinExistence type="predicted"/>
<dbReference type="Proteomes" id="UP000224854">
    <property type="component" value="Unassembled WGS sequence"/>
</dbReference>